<accession>R0F1I8</accession>
<dbReference type="EMBL" id="KB870812">
    <property type="protein sequence ID" value="EOA15146.1"/>
    <property type="molecule type" value="Genomic_DNA"/>
</dbReference>
<proteinExistence type="predicted"/>
<organism evidence="1 2">
    <name type="scientific">Capsella rubella</name>
    <dbReference type="NCBI Taxonomy" id="81985"/>
    <lineage>
        <taxon>Eukaryota</taxon>
        <taxon>Viridiplantae</taxon>
        <taxon>Streptophyta</taxon>
        <taxon>Embryophyta</taxon>
        <taxon>Tracheophyta</taxon>
        <taxon>Spermatophyta</taxon>
        <taxon>Magnoliopsida</taxon>
        <taxon>eudicotyledons</taxon>
        <taxon>Gunneridae</taxon>
        <taxon>Pentapetalae</taxon>
        <taxon>rosids</taxon>
        <taxon>malvids</taxon>
        <taxon>Brassicales</taxon>
        <taxon>Brassicaceae</taxon>
        <taxon>Camelineae</taxon>
        <taxon>Capsella</taxon>
    </lineage>
</organism>
<name>R0F1I8_9BRAS</name>
<dbReference type="Proteomes" id="UP000029121">
    <property type="component" value="Unassembled WGS sequence"/>
</dbReference>
<sequence>MRNLLCFRKPVVVRSSSPLLSSNGVSSSLPQNPPSVIIYVDHRCGADLGKLEGMVDLNPDTDPKHISLPPLETLARCQTQIVTNVAMSSSCVVAVKFLGPQISFCRPAQSNSQWINIRVTLLTANEHGNAVCTRDIGEISSFSSQKSQPFCVPASSFPGMSSSNRVQVLDVDDSAMVRLDWLTTIDSTIYI</sequence>
<keyword evidence="2" id="KW-1185">Reference proteome</keyword>
<gene>
    <name evidence="1" type="ORF">CARUB_v10028522mg</name>
</gene>
<evidence type="ECO:0000313" key="1">
    <source>
        <dbReference type="EMBL" id="EOA15146.1"/>
    </source>
</evidence>
<evidence type="ECO:0000313" key="2">
    <source>
        <dbReference type="Proteomes" id="UP000029121"/>
    </source>
</evidence>
<reference evidence="2" key="1">
    <citation type="journal article" date="2013" name="Nat. Genet.">
        <title>The Capsella rubella genome and the genomic consequences of rapid mating system evolution.</title>
        <authorList>
            <person name="Slotte T."/>
            <person name="Hazzouri K.M."/>
            <person name="Agren J.A."/>
            <person name="Koenig D."/>
            <person name="Maumus F."/>
            <person name="Guo Y.L."/>
            <person name="Steige K."/>
            <person name="Platts A.E."/>
            <person name="Escobar J.S."/>
            <person name="Newman L.K."/>
            <person name="Wang W."/>
            <person name="Mandakova T."/>
            <person name="Vello E."/>
            <person name="Smith L.M."/>
            <person name="Henz S.R."/>
            <person name="Steffen J."/>
            <person name="Takuno S."/>
            <person name="Brandvain Y."/>
            <person name="Coop G."/>
            <person name="Andolfatto P."/>
            <person name="Hu T.T."/>
            <person name="Blanchette M."/>
            <person name="Clark R.M."/>
            <person name="Quesneville H."/>
            <person name="Nordborg M."/>
            <person name="Gaut B.S."/>
            <person name="Lysak M.A."/>
            <person name="Jenkins J."/>
            <person name="Grimwood J."/>
            <person name="Chapman J."/>
            <person name="Prochnik S."/>
            <person name="Shu S."/>
            <person name="Rokhsar D."/>
            <person name="Schmutz J."/>
            <person name="Weigel D."/>
            <person name="Wright S.I."/>
        </authorList>
    </citation>
    <scope>NUCLEOTIDE SEQUENCE [LARGE SCALE GENOMIC DNA]</scope>
    <source>
        <strain evidence="2">cv. Monte Gargano</strain>
    </source>
</reference>
<dbReference type="AlphaFoldDB" id="R0F1I8"/>
<protein>
    <submittedName>
        <fullName evidence="1">Uncharacterized protein</fullName>
    </submittedName>
</protein>